<keyword evidence="27" id="KW-1185">Reference proteome</keyword>
<dbReference type="PANTHER" id="PTHR13808">
    <property type="entry name" value="CBP/P300-RELATED"/>
    <property type="match status" value="1"/>
</dbReference>
<evidence type="ECO:0000256" key="10">
    <source>
        <dbReference type="ARBA" id="ARBA00023015"/>
    </source>
</evidence>
<dbReference type="SMART" id="SM00291">
    <property type="entry name" value="ZnF_ZZ"/>
    <property type="match status" value="1"/>
</dbReference>
<feature type="compositionally biased region" description="Gly residues" evidence="20">
    <location>
        <begin position="1332"/>
        <end position="1345"/>
    </location>
</feature>
<feature type="region of interest" description="Disordered" evidence="20">
    <location>
        <begin position="963"/>
        <end position="1032"/>
    </location>
</feature>
<dbReference type="PROSITE" id="PS50952">
    <property type="entry name" value="KIX"/>
    <property type="match status" value="1"/>
</dbReference>
<dbReference type="SUPFAM" id="SSF47040">
    <property type="entry name" value="Kix domain of CBP (creb binding protein)"/>
    <property type="match status" value="1"/>
</dbReference>
<keyword evidence="7 19" id="KW-0863">Zinc-finger</keyword>
<feature type="region of interest" description="Disordered" evidence="20">
    <location>
        <begin position="241"/>
        <end position="324"/>
    </location>
</feature>
<dbReference type="Pfam" id="PF00569">
    <property type="entry name" value="ZZ"/>
    <property type="match status" value="1"/>
</dbReference>
<feature type="domain" description="Bromo" evidence="21">
    <location>
        <begin position="497"/>
        <end position="569"/>
    </location>
</feature>
<dbReference type="InterPro" id="IPR036427">
    <property type="entry name" value="Bromodomain-like_sf"/>
</dbReference>
<feature type="region of interest" description="Disordered" evidence="20">
    <location>
        <begin position="103"/>
        <end position="146"/>
    </location>
</feature>
<feature type="compositionally biased region" description="Polar residues" evidence="20">
    <location>
        <begin position="291"/>
        <end position="306"/>
    </location>
</feature>
<proteinExistence type="predicted"/>
<dbReference type="GO" id="GO:0140297">
    <property type="term" value="F:DNA-binding transcription factor binding"/>
    <property type="evidence" value="ECO:0007669"/>
    <property type="project" value="UniProtKB-ARBA"/>
</dbReference>
<evidence type="ECO:0000259" key="25">
    <source>
        <dbReference type="PROSITE" id="PS51727"/>
    </source>
</evidence>
<dbReference type="EMBL" id="JBJKFK010000749">
    <property type="protein sequence ID" value="KAL3315451.1"/>
    <property type="molecule type" value="Genomic_DNA"/>
</dbReference>
<dbReference type="InterPro" id="IPR013178">
    <property type="entry name" value="Histone_AcTrfase_Rtt109/CBP"/>
</dbReference>
<dbReference type="GO" id="GO:0008270">
    <property type="term" value="F:zinc ion binding"/>
    <property type="evidence" value="ECO:0007669"/>
    <property type="project" value="UniProtKB-KW"/>
</dbReference>
<dbReference type="InterPro" id="IPR000197">
    <property type="entry name" value="Znf_TAZ"/>
</dbReference>
<dbReference type="InterPro" id="IPR000433">
    <property type="entry name" value="Znf_ZZ"/>
</dbReference>
<dbReference type="PROSITE" id="PS50135">
    <property type="entry name" value="ZF_ZZ_2"/>
    <property type="match status" value="1"/>
</dbReference>
<dbReference type="CDD" id="cd02249">
    <property type="entry name" value="ZZ"/>
    <property type="match status" value="1"/>
</dbReference>
<evidence type="ECO:0000259" key="24">
    <source>
        <dbReference type="PROSITE" id="PS50952"/>
    </source>
</evidence>
<keyword evidence="12" id="KW-0010">Activator</keyword>
<protein>
    <recommendedName>
        <fullName evidence="2">histone acetyltransferase</fullName>
        <ecNumber evidence="2">2.3.1.48</ecNumber>
    </recommendedName>
</protein>
<evidence type="ECO:0000259" key="22">
    <source>
        <dbReference type="PROSITE" id="PS50134"/>
    </source>
</evidence>
<dbReference type="PRINTS" id="PR00503">
    <property type="entry name" value="BROMODOMAIN"/>
</dbReference>
<feature type="compositionally biased region" description="Polar residues" evidence="20">
    <location>
        <begin position="103"/>
        <end position="118"/>
    </location>
</feature>
<keyword evidence="15" id="KW-0012">Acyltransferase</keyword>
<dbReference type="PROSITE" id="PS51727">
    <property type="entry name" value="CBP_P300_HAT"/>
    <property type="match status" value="1"/>
</dbReference>
<dbReference type="Gene3D" id="2.10.110.40">
    <property type="match status" value="1"/>
</dbReference>
<evidence type="ECO:0000256" key="11">
    <source>
        <dbReference type="ARBA" id="ARBA00023117"/>
    </source>
</evidence>
<feature type="region of interest" description="Disordered" evidence="20">
    <location>
        <begin position="1297"/>
        <end position="1345"/>
    </location>
</feature>
<evidence type="ECO:0000256" key="4">
    <source>
        <dbReference type="ARBA" id="ARBA00022679"/>
    </source>
</evidence>
<dbReference type="Gene3D" id="1.10.246.20">
    <property type="entry name" value="Coactivator CBP, KIX domain"/>
    <property type="match status" value="1"/>
</dbReference>
<dbReference type="Pfam" id="PF02135">
    <property type="entry name" value="zf-TAZ"/>
    <property type="match status" value="2"/>
</dbReference>
<evidence type="ECO:0000259" key="23">
    <source>
        <dbReference type="PROSITE" id="PS50135"/>
    </source>
</evidence>
<keyword evidence="11 17" id="KW-0103">Bromodomain</keyword>
<dbReference type="GO" id="GO:0045944">
    <property type="term" value="P:positive regulation of transcription by RNA polymerase II"/>
    <property type="evidence" value="ECO:0007669"/>
    <property type="project" value="UniProtKB-ARBA"/>
</dbReference>
<evidence type="ECO:0000256" key="16">
    <source>
        <dbReference type="ARBA" id="ARBA00048017"/>
    </source>
</evidence>
<feature type="domain" description="TAZ-type" evidence="22">
    <location>
        <begin position="1188"/>
        <end position="1269"/>
    </location>
</feature>
<feature type="domain" description="CBP/p300-type HAT" evidence="25">
    <location>
        <begin position="727"/>
        <end position="1122"/>
    </location>
</feature>
<comment type="catalytic activity">
    <reaction evidence="16">
        <text>L-lysyl-[protein] + acetyl-CoA = N(6)-acetyl-L-lysyl-[protein] + CoA + H(+)</text>
        <dbReference type="Rhea" id="RHEA:45948"/>
        <dbReference type="Rhea" id="RHEA-COMP:9752"/>
        <dbReference type="Rhea" id="RHEA-COMP:10731"/>
        <dbReference type="ChEBI" id="CHEBI:15378"/>
        <dbReference type="ChEBI" id="CHEBI:29969"/>
        <dbReference type="ChEBI" id="CHEBI:57287"/>
        <dbReference type="ChEBI" id="CHEBI:57288"/>
        <dbReference type="ChEBI" id="CHEBI:61930"/>
        <dbReference type="EC" id="2.3.1.48"/>
    </reaction>
</comment>
<dbReference type="InterPro" id="IPR013083">
    <property type="entry name" value="Znf_RING/FYVE/PHD"/>
</dbReference>
<dbReference type="GO" id="GO:0005634">
    <property type="term" value="C:nucleus"/>
    <property type="evidence" value="ECO:0007669"/>
    <property type="project" value="UniProtKB-SubCell"/>
</dbReference>
<evidence type="ECO:0000256" key="14">
    <source>
        <dbReference type="ARBA" id="ARBA00023242"/>
    </source>
</evidence>
<dbReference type="SUPFAM" id="SSF57933">
    <property type="entry name" value="TAZ domain"/>
    <property type="match status" value="2"/>
</dbReference>
<dbReference type="InterPro" id="IPR056484">
    <property type="entry name" value="PHD_P300"/>
</dbReference>
<feature type="compositionally biased region" description="Low complexity" evidence="20">
    <location>
        <begin position="1479"/>
        <end position="1494"/>
    </location>
</feature>
<dbReference type="InterPro" id="IPR036529">
    <property type="entry name" value="KIX_dom_sf"/>
</dbReference>
<feature type="compositionally biased region" description="Low complexity" evidence="20">
    <location>
        <begin position="264"/>
        <end position="281"/>
    </location>
</feature>
<dbReference type="InterPro" id="IPR001487">
    <property type="entry name" value="Bromodomain"/>
</dbReference>
<keyword evidence="10" id="KW-0805">Transcription regulation</keyword>
<keyword evidence="4" id="KW-0808">Transferase</keyword>
<name>A0ABD2Q7B2_9PLAT</name>
<evidence type="ECO:0000256" key="15">
    <source>
        <dbReference type="ARBA" id="ARBA00023315"/>
    </source>
</evidence>
<dbReference type="PANTHER" id="PTHR13808:SF1">
    <property type="entry name" value="HISTONE ACETYLTRANSFERASE"/>
    <property type="match status" value="1"/>
</dbReference>
<evidence type="ECO:0000256" key="13">
    <source>
        <dbReference type="ARBA" id="ARBA00023163"/>
    </source>
</evidence>
<dbReference type="PROSITE" id="PS50014">
    <property type="entry name" value="BROMODOMAIN_2"/>
    <property type="match status" value="1"/>
</dbReference>
<evidence type="ECO:0000256" key="1">
    <source>
        <dbReference type="ARBA" id="ARBA00004123"/>
    </source>
</evidence>
<comment type="caution">
    <text evidence="26">The sequence shown here is derived from an EMBL/GenBank/DDBJ whole genome shotgun (WGS) entry which is preliminary data.</text>
</comment>
<dbReference type="SMART" id="SM00551">
    <property type="entry name" value="ZnF_TAZ"/>
    <property type="match status" value="2"/>
</dbReference>
<dbReference type="Pfam" id="PF08214">
    <property type="entry name" value="HAT_KAT11"/>
    <property type="match status" value="1"/>
</dbReference>
<dbReference type="InterPro" id="IPR035898">
    <property type="entry name" value="TAZ_dom_sf"/>
</dbReference>
<feature type="region of interest" description="Disordered" evidence="20">
    <location>
        <begin position="1"/>
        <end position="24"/>
    </location>
</feature>
<evidence type="ECO:0000256" key="3">
    <source>
        <dbReference type="ARBA" id="ARBA00022481"/>
    </source>
</evidence>
<dbReference type="PROSITE" id="PS50134">
    <property type="entry name" value="ZF_TAZ"/>
    <property type="match status" value="2"/>
</dbReference>
<reference evidence="26 27" key="1">
    <citation type="submission" date="2024-11" db="EMBL/GenBank/DDBJ databases">
        <title>Adaptive evolution of stress response genes in parasites aligns with host niche diversity.</title>
        <authorList>
            <person name="Hahn C."/>
            <person name="Resl P."/>
        </authorList>
    </citation>
    <scope>NUCLEOTIDE SEQUENCE [LARGE SCALE GENOMIC DNA]</scope>
    <source>
        <strain evidence="26">EGGRZ-B1_66</strain>
        <tissue evidence="26">Body</tissue>
    </source>
</reference>
<feature type="compositionally biased region" description="Polar residues" evidence="20">
    <location>
        <begin position="1495"/>
        <end position="1504"/>
    </location>
</feature>
<dbReference type="EC" id="2.3.1.48" evidence="2"/>
<dbReference type="PROSITE" id="PS01357">
    <property type="entry name" value="ZF_ZZ_1"/>
    <property type="match status" value="1"/>
</dbReference>
<feature type="domain" description="ZZ-type" evidence="23">
    <location>
        <begin position="1124"/>
        <end position="1174"/>
    </location>
</feature>
<dbReference type="InterPro" id="IPR038547">
    <property type="entry name" value="RING_CBP-p300_sf"/>
</dbReference>
<feature type="compositionally biased region" description="Polar residues" evidence="20">
    <location>
        <begin position="1649"/>
        <end position="1669"/>
    </location>
</feature>
<feature type="compositionally biased region" description="Polar residues" evidence="20">
    <location>
        <begin position="241"/>
        <end position="263"/>
    </location>
</feature>
<dbReference type="SMART" id="SM01250">
    <property type="entry name" value="KAT11"/>
    <property type="match status" value="1"/>
</dbReference>
<keyword evidence="13" id="KW-0804">Transcription</keyword>
<dbReference type="Gene3D" id="1.20.920.10">
    <property type="entry name" value="Bromodomain-like"/>
    <property type="match status" value="1"/>
</dbReference>
<feature type="zinc finger region" description="TAZ-type" evidence="18">
    <location>
        <begin position="1188"/>
        <end position="1269"/>
    </location>
</feature>
<dbReference type="InterPro" id="IPR043145">
    <property type="entry name" value="Znf_ZZ_sf"/>
</dbReference>
<dbReference type="Gene3D" id="3.30.40.10">
    <property type="entry name" value="Zinc/RING finger domain, C3HC4 (zinc finger)"/>
    <property type="match status" value="1"/>
</dbReference>
<accession>A0ABD2Q7B2</accession>
<feature type="compositionally biased region" description="Acidic residues" evidence="20">
    <location>
        <begin position="971"/>
        <end position="983"/>
    </location>
</feature>
<feature type="compositionally biased region" description="Polar residues" evidence="20">
    <location>
        <begin position="1297"/>
        <end position="1328"/>
    </location>
</feature>
<feature type="compositionally biased region" description="Polar residues" evidence="20">
    <location>
        <begin position="14"/>
        <end position="24"/>
    </location>
</feature>
<keyword evidence="5 18" id="KW-0479">Metal-binding</keyword>
<evidence type="ECO:0000256" key="19">
    <source>
        <dbReference type="PROSITE-ProRule" id="PRU00228"/>
    </source>
</evidence>
<evidence type="ECO:0000259" key="21">
    <source>
        <dbReference type="PROSITE" id="PS50014"/>
    </source>
</evidence>
<dbReference type="Pfam" id="PF02172">
    <property type="entry name" value="KIX"/>
    <property type="match status" value="1"/>
</dbReference>
<evidence type="ECO:0000256" key="2">
    <source>
        <dbReference type="ARBA" id="ARBA00013184"/>
    </source>
</evidence>
<evidence type="ECO:0000256" key="9">
    <source>
        <dbReference type="ARBA" id="ARBA00022853"/>
    </source>
</evidence>
<dbReference type="Pfam" id="PF00439">
    <property type="entry name" value="Bromodomain"/>
    <property type="match status" value="1"/>
</dbReference>
<evidence type="ECO:0000256" key="12">
    <source>
        <dbReference type="ARBA" id="ARBA00023159"/>
    </source>
</evidence>
<feature type="compositionally biased region" description="Basic and acidic residues" evidence="20">
    <location>
        <begin position="1"/>
        <end position="13"/>
    </location>
</feature>
<dbReference type="Proteomes" id="UP001626550">
    <property type="component" value="Unassembled WGS sequence"/>
</dbReference>
<feature type="region of interest" description="Disordered" evidence="20">
    <location>
        <begin position="1479"/>
        <end position="1504"/>
    </location>
</feature>
<feature type="domain" description="TAZ-type" evidence="22">
    <location>
        <begin position="147"/>
        <end position="233"/>
    </location>
</feature>
<evidence type="ECO:0000313" key="26">
    <source>
        <dbReference type="EMBL" id="KAL3315451.1"/>
    </source>
</evidence>
<evidence type="ECO:0000256" key="5">
    <source>
        <dbReference type="ARBA" id="ARBA00022723"/>
    </source>
</evidence>
<dbReference type="SUPFAM" id="SSF47370">
    <property type="entry name" value="Bromodomain"/>
    <property type="match status" value="1"/>
</dbReference>
<feature type="region of interest" description="Disordered" evidence="20">
    <location>
        <begin position="1628"/>
        <end position="1678"/>
    </location>
</feature>
<feature type="domain" description="KIX" evidence="24">
    <location>
        <begin position="313"/>
        <end position="392"/>
    </location>
</feature>
<dbReference type="CDD" id="cd15557">
    <property type="entry name" value="PHD_CBP_p300"/>
    <property type="match status" value="1"/>
</dbReference>
<dbReference type="GO" id="GO:0004402">
    <property type="term" value="F:histone acetyltransferase activity"/>
    <property type="evidence" value="ECO:0007669"/>
    <property type="project" value="UniProtKB-ARBA"/>
</dbReference>
<evidence type="ECO:0000256" key="20">
    <source>
        <dbReference type="SAM" id="MobiDB-lite"/>
    </source>
</evidence>
<keyword evidence="6" id="KW-0677">Repeat</keyword>
<evidence type="ECO:0000256" key="6">
    <source>
        <dbReference type="ARBA" id="ARBA00022737"/>
    </source>
</evidence>
<dbReference type="Pfam" id="PF06001">
    <property type="entry name" value="RING_CBP-p300"/>
    <property type="match status" value="1"/>
</dbReference>
<evidence type="ECO:0000256" key="17">
    <source>
        <dbReference type="PROSITE-ProRule" id="PRU00035"/>
    </source>
</evidence>
<comment type="subcellular location">
    <subcellularLocation>
        <location evidence="1">Nucleus</location>
    </subcellularLocation>
</comment>
<organism evidence="26 27">
    <name type="scientific">Cichlidogyrus casuarinus</name>
    <dbReference type="NCBI Taxonomy" id="1844966"/>
    <lineage>
        <taxon>Eukaryota</taxon>
        <taxon>Metazoa</taxon>
        <taxon>Spiralia</taxon>
        <taxon>Lophotrochozoa</taxon>
        <taxon>Platyhelminthes</taxon>
        <taxon>Monogenea</taxon>
        <taxon>Monopisthocotylea</taxon>
        <taxon>Dactylogyridea</taxon>
        <taxon>Ancyrocephalidae</taxon>
        <taxon>Cichlidogyrus</taxon>
    </lineage>
</organism>
<dbReference type="InterPro" id="IPR010303">
    <property type="entry name" value="RING_CBP-p300"/>
</dbReference>
<dbReference type="Pfam" id="PF23570">
    <property type="entry name" value="PHD_P300"/>
    <property type="match status" value="1"/>
</dbReference>
<feature type="region of interest" description="Disordered" evidence="20">
    <location>
        <begin position="1509"/>
        <end position="1528"/>
    </location>
</feature>
<feature type="compositionally biased region" description="Basic residues" evidence="20">
    <location>
        <begin position="1003"/>
        <end position="1014"/>
    </location>
</feature>
<dbReference type="Gene3D" id="1.20.1020.10">
    <property type="entry name" value="TAZ domain"/>
    <property type="match status" value="2"/>
</dbReference>
<evidence type="ECO:0000256" key="7">
    <source>
        <dbReference type="ARBA" id="ARBA00022771"/>
    </source>
</evidence>
<evidence type="ECO:0000256" key="18">
    <source>
        <dbReference type="PROSITE-ProRule" id="PRU00203"/>
    </source>
</evidence>
<keyword evidence="14" id="KW-0539">Nucleus</keyword>
<gene>
    <name evidence="26" type="ORF">Ciccas_005917</name>
</gene>
<dbReference type="SMART" id="SM00297">
    <property type="entry name" value="BROMO"/>
    <property type="match status" value="1"/>
</dbReference>
<evidence type="ECO:0000256" key="8">
    <source>
        <dbReference type="ARBA" id="ARBA00022833"/>
    </source>
</evidence>
<sequence>MEKYVFPSTKRDLQTSQNHSSLGIHTNSFTHAESAPNLSVTQLGYGNRLSGNSDSLGQPLQYSQQLVIRQPSASMNAFPSTGLVQQHVPPVVNQQHDVLGNLLSKNSGQMNSHVSSHPNVIPRTNPPQPPAEANPGLPGSSSGVATDPEKRKLIQQQLLLLLHAHKCQRQEVDNGGVNNCTIVHCKTMRGVLSHMSSCNERKSCQVPHCASSRQIITHWKNCNSKECPVCEPLRQRQNAPNQFAARPQSNGTTVSQPGASTSLNRNYPQQQTPQNNFPNSNRSSVKEEPLSDSTCDPSSVDSTKLNGVSRPIKDDPEWRSQLSTKQRNCLVNQIVNMIIPSPMPAKFNDPRMQNLVDYAKRVENDMYTTAKNQEQYFTMLAERCCKIQRELEEKRKSRHLAQTGSVPPPTSNFTSLSVIRAQLGEAAIGEDGAKFASCLEKACNEQRIKEESRDGEASSSASSSSVAVRMKGERSKWKVWTREELLRHFLPLHDDIYNDRNAEFFRAPVDYVALQIPDYPLVIKHPMDLSTIRNNLEDGHYCDPWQVIDDFRLMFNNAWLYNKKSTKVYKMCTKLSELFENQIDQVMQAMGYCCGHEYFYQPQLLTCASINVCTINREAVYFVWVNNDKQSSGLICDKYFQCEKCFNDARDFVPLADEPGQPTVPISKELFEQKRNNVREKEEDVVCKECGRRWHKVCALHMNEIWPTGFVCPGCLRERGLKRKENKFTARKLPQTRLSTFLERRVNDFLKKKEGGTGEVTIRVLASSDKTVEVKPLMRQRFCDIGELNESFPYRLKAIFAFQEIDGQDVCFFGLYVQEYGSEAPQPNRRRVYVAYLDSVFYFRPKQLRTDVYHEILVGYLHYAKSLGYTMAHIWACPPGEGDDYIFHMHPIDQRIPKAKRLQEWYRRMLQKSIIEGIVVDYKNILKDAIEHHLVSPTEIPYFEGDFWPNTLEDILKELDEEEEKRRLADHEEDDGEETEGEEPGLSGDGYTMGDKSRPMAANKKKAKRKKCSKKAGGVSGVSGKRKKLDGPSDCATELTRKVYDMMDKLKEIFFVIRLHRSNSANLPASINDRDPLINSELMESRDAFLQMAREKHLEFSSLRRAKFSTMAILYELHNEGKQAFIYNCNVCQSQIVTGTRWHCNECEEFDLCAKCYEEQRHPHPMVKSGFGLDEAGDSRSDSQSASDRPATAGLEKCIRSLVHACQCKDANCRMQYCRTMKQVLCHAKSCTKRANNTCQFCKQLLSICYNHARYCNENQCPVPFCYNIRYRIKQQQLQRKWQNNKLLRRRISNMNRGASATNASEGSSIQPQHNPSDVISPPNTTAPIATKGGGVGAAGGGGGQKQVPAMNAKYDDVASKATPEDIAKVDAVLAQIKQTCPSSEGQRSRFLEWMKQHPELQPAFLALHKQNCAQQSTAAVVSGLPNSSRLPAPPPTQVLAAPQPSLVAGTQMRVASNINAPASSSIRATAATPIVMQPHHAQQQGQPGVMLQQSNGATGQQQASIVMTSTAPGNGGGGQQYGTQAPRGGNSGTTTTLYVAAQAPQATPQGLGIAGPPNTTVQWVVQQPPPQSGGMVAGPAGYHHSSNGPVRLRASANSTTTFFSTTSSAPRQRLLAPTMRQQYVQLAPPQPGHRGPSPYGQPQGRVVVQQNGPTMLLSTVPPGQSEPQNAPPSGPPQ</sequence>
<dbReference type="InterPro" id="IPR031162">
    <property type="entry name" value="CBP_P300_HAT"/>
</dbReference>
<dbReference type="Gene3D" id="3.30.60.90">
    <property type="match status" value="1"/>
</dbReference>
<keyword evidence="3" id="KW-0488">Methylation</keyword>
<evidence type="ECO:0000313" key="27">
    <source>
        <dbReference type="Proteomes" id="UP001626550"/>
    </source>
</evidence>
<keyword evidence="8 18" id="KW-0862">Zinc</keyword>
<keyword evidence="9" id="KW-0156">Chromatin regulator</keyword>
<dbReference type="SUPFAM" id="SSF57850">
    <property type="entry name" value="RING/U-box"/>
    <property type="match status" value="1"/>
</dbReference>
<feature type="region of interest" description="Disordered" evidence="20">
    <location>
        <begin position="1168"/>
        <end position="1189"/>
    </location>
</feature>
<feature type="zinc finger region" description="TAZ-type" evidence="18">
    <location>
        <begin position="147"/>
        <end position="233"/>
    </location>
</feature>
<dbReference type="InterPro" id="IPR003101">
    <property type="entry name" value="KIX_dom"/>
</dbReference>